<name>A0AAD7FF28_MYCRO</name>
<gene>
    <name evidence="1" type="ORF">B0H17DRAFT_965654</name>
</gene>
<comment type="caution">
    <text evidence="1">The sequence shown here is derived from an EMBL/GenBank/DDBJ whole genome shotgun (WGS) entry which is preliminary data.</text>
</comment>
<dbReference type="InterPro" id="IPR012337">
    <property type="entry name" value="RNaseH-like_sf"/>
</dbReference>
<dbReference type="SUPFAM" id="SSF53098">
    <property type="entry name" value="Ribonuclease H-like"/>
    <property type="match status" value="1"/>
</dbReference>
<evidence type="ECO:0000313" key="2">
    <source>
        <dbReference type="Proteomes" id="UP001221757"/>
    </source>
</evidence>
<keyword evidence="2" id="KW-1185">Reference proteome</keyword>
<sequence>GLWTLDSASNNNTFMVHLARLLAAEPAWSYSSIQLVTLVLYADSLESDPVGRGRQIVTACRASGQRRSDLKVVIVQGNEKKVWDAPNGTLPALQLLRDCETRWSSTYMMSGRVTELYPAIECFLKHPQQQSLSHLAFTEQEFQVLSDIQLILSIPHAAQELLSAEQTPTLSMALPAFELLLESWLCLQKELPELAHYVGVGIAKIQEYVNKGRQSRIYALAMIINPTMKMAWIREHWPAPDALKAEEWMLEVVSPSPICVLYLIVS</sequence>
<evidence type="ECO:0000313" key="1">
    <source>
        <dbReference type="EMBL" id="KAJ7616255.1"/>
    </source>
</evidence>
<dbReference type="AlphaFoldDB" id="A0AAD7FF28"/>
<dbReference type="Proteomes" id="UP001221757">
    <property type="component" value="Unassembled WGS sequence"/>
</dbReference>
<accession>A0AAD7FF28</accession>
<dbReference type="EMBL" id="JARKIE010000810">
    <property type="protein sequence ID" value="KAJ7616255.1"/>
    <property type="molecule type" value="Genomic_DNA"/>
</dbReference>
<protein>
    <submittedName>
        <fullName evidence="1">Uncharacterized protein</fullName>
    </submittedName>
</protein>
<feature type="non-terminal residue" evidence="1">
    <location>
        <position position="266"/>
    </location>
</feature>
<organism evidence="1 2">
    <name type="scientific">Mycena rosella</name>
    <name type="common">Pink bonnet</name>
    <name type="synonym">Agaricus rosellus</name>
    <dbReference type="NCBI Taxonomy" id="1033263"/>
    <lineage>
        <taxon>Eukaryota</taxon>
        <taxon>Fungi</taxon>
        <taxon>Dikarya</taxon>
        <taxon>Basidiomycota</taxon>
        <taxon>Agaricomycotina</taxon>
        <taxon>Agaricomycetes</taxon>
        <taxon>Agaricomycetidae</taxon>
        <taxon>Agaricales</taxon>
        <taxon>Marasmiineae</taxon>
        <taxon>Mycenaceae</taxon>
        <taxon>Mycena</taxon>
    </lineage>
</organism>
<proteinExistence type="predicted"/>
<reference evidence="1" key="1">
    <citation type="submission" date="2023-03" db="EMBL/GenBank/DDBJ databases">
        <title>Massive genome expansion in bonnet fungi (Mycena s.s.) driven by repeated elements and novel gene families across ecological guilds.</title>
        <authorList>
            <consortium name="Lawrence Berkeley National Laboratory"/>
            <person name="Harder C.B."/>
            <person name="Miyauchi S."/>
            <person name="Viragh M."/>
            <person name="Kuo A."/>
            <person name="Thoen E."/>
            <person name="Andreopoulos B."/>
            <person name="Lu D."/>
            <person name="Skrede I."/>
            <person name="Drula E."/>
            <person name="Henrissat B."/>
            <person name="Morin E."/>
            <person name="Kohler A."/>
            <person name="Barry K."/>
            <person name="LaButti K."/>
            <person name="Morin E."/>
            <person name="Salamov A."/>
            <person name="Lipzen A."/>
            <person name="Mereny Z."/>
            <person name="Hegedus B."/>
            <person name="Baldrian P."/>
            <person name="Stursova M."/>
            <person name="Weitz H."/>
            <person name="Taylor A."/>
            <person name="Grigoriev I.V."/>
            <person name="Nagy L.G."/>
            <person name="Martin F."/>
            <person name="Kauserud H."/>
        </authorList>
    </citation>
    <scope>NUCLEOTIDE SEQUENCE</scope>
    <source>
        <strain evidence="1">CBHHK067</strain>
    </source>
</reference>